<reference evidence="1 2" key="1">
    <citation type="journal article" date="2019" name="Mol. Ecol. Resour.">
        <title>Chromosome-level genome assembly of Triplophysa tibetana, a fish adapted to the harsh high-altitude environment of the Tibetan Plateau.</title>
        <authorList>
            <person name="Yang X."/>
            <person name="Liu H."/>
            <person name="Ma Z."/>
            <person name="Zou Y."/>
            <person name="Zou M."/>
            <person name="Mao Y."/>
            <person name="Li X."/>
            <person name="Wang H."/>
            <person name="Chen T."/>
            <person name="Wang W."/>
            <person name="Yang R."/>
        </authorList>
    </citation>
    <scope>NUCLEOTIDE SEQUENCE [LARGE SCALE GENOMIC DNA]</scope>
    <source>
        <strain evidence="1">TTIB1903HZAU</strain>
        <tissue evidence="1">Muscle</tissue>
    </source>
</reference>
<gene>
    <name evidence="1" type="ORF">E1301_Tti001412</name>
</gene>
<name>A0A5A9P6A0_9TELE</name>
<dbReference type="AlphaFoldDB" id="A0A5A9P6A0"/>
<accession>A0A5A9P6A0</accession>
<dbReference type="EMBL" id="SOYY01000008">
    <property type="protein sequence ID" value="KAA0717994.1"/>
    <property type="molecule type" value="Genomic_DNA"/>
</dbReference>
<evidence type="ECO:0000313" key="1">
    <source>
        <dbReference type="EMBL" id="KAA0717994.1"/>
    </source>
</evidence>
<dbReference type="Proteomes" id="UP000324632">
    <property type="component" value="Chromosome 8"/>
</dbReference>
<proteinExistence type="predicted"/>
<evidence type="ECO:0000313" key="2">
    <source>
        <dbReference type="Proteomes" id="UP000324632"/>
    </source>
</evidence>
<protein>
    <submittedName>
        <fullName evidence="1">Uncharacterized protein</fullName>
    </submittedName>
</protein>
<organism evidence="1 2">
    <name type="scientific">Triplophysa tibetana</name>
    <dbReference type="NCBI Taxonomy" id="1572043"/>
    <lineage>
        <taxon>Eukaryota</taxon>
        <taxon>Metazoa</taxon>
        <taxon>Chordata</taxon>
        <taxon>Craniata</taxon>
        <taxon>Vertebrata</taxon>
        <taxon>Euteleostomi</taxon>
        <taxon>Actinopterygii</taxon>
        <taxon>Neopterygii</taxon>
        <taxon>Teleostei</taxon>
        <taxon>Ostariophysi</taxon>
        <taxon>Cypriniformes</taxon>
        <taxon>Nemacheilidae</taxon>
        <taxon>Triplophysa</taxon>
    </lineage>
</organism>
<keyword evidence="2" id="KW-1185">Reference proteome</keyword>
<sequence length="79" mass="8541">MLTLLNCGMCAPPAPMKESQTSAKTKFDRRTDFSQKHTHFLLTLEGGGVRWTGASSDAEAPRVTLIRGSVKCPHLSAVP</sequence>
<comment type="caution">
    <text evidence="1">The sequence shown here is derived from an EMBL/GenBank/DDBJ whole genome shotgun (WGS) entry which is preliminary data.</text>
</comment>